<comment type="caution">
    <text evidence="8">The sequence shown here is derived from an EMBL/GenBank/DDBJ whole genome shotgun (WGS) entry which is preliminary data.</text>
</comment>
<name>A0A7K5FQF1_PROAR</name>
<keyword evidence="2 6" id="KW-0732">Signal</keyword>
<evidence type="ECO:0000256" key="2">
    <source>
        <dbReference type="ARBA" id="ARBA00022729"/>
    </source>
</evidence>
<protein>
    <submittedName>
        <fullName evidence="8">C4BPA protein</fullName>
    </submittedName>
</protein>
<dbReference type="Pfam" id="PF00084">
    <property type="entry name" value="Sushi"/>
    <property type="match status" value="7"/>
</dbReference>
<keyword evidence="9" id="KW-1185">Reference proteome</keyword>
<feature type="domain" description="Sushi" evidence="7">
    <location>
        <begin position="327"/>
        <end position="386"/>
    </location>
</feature>
<dbReference type="CDD" id="cd00033">
    <property type="entry name" value="CCP"/>
    <property type="match status" value="7"/>
</dbReference>
<evidence type="ECO:0000256" key="4">
    <source>
        <dbReference type="ARBA" id="ARBA00023157"/>
    </source>
</evidence>
<dbReference type="PROSITE" id="PS50923">
    <property type="entry name" value="SUSHI"/>
    <property type="match status" value="7"/>
</dbReference>
<feature type="chain" id="PRO_5029815330" evidence="6">
    <location>
        <begin position="18"/>
        <end position="476"/>
    </location>
</feature>
<dbReference type="SMART" id="SM00032">
    <property type="entry name" value="CCP"/>
    <property type="match status" value="7"/>
</dbReference>
<dbReference type="Proteomes" id="UP000562415">
    <property type="component" value="Unassembled WGS sequence"/>
</dbReference>
<feature type="domain" description="Sushi" evidence="7">
    <location>
        <begin position="140"/>
        <end position="203"/>
    </location>
</feature>
<evidence type="ECO:0000256" key="1">
    <source>
        <dbReference type="ARBA" id="ARBA00022659"/>
    </source>
</evidence>
<accession>A0A7K5FQF1</accession>
<keyword evidence="1 5" id="KW-0768">Sushi</keyword>
<evidence type="ECO:0000313" key="9">
    <source>
        <dbReference type="Proteomes" id="UP000562415"/>
    </source>
</evidence>
<dbReference type="AlphaFoldDB" id="A0A7K5FQF1"/>
<keyword evidence="4 5" id="KW-1015">Disulfide bond</keyword>
<feature type="non-terminal residue" evidence="8">
    <location>
        <position position="476"/>
    </location>
</feature>
<feature type="disulfide bond" evidence="5">
    <location>
        <begin position="234"/>
        <end position="261"/>
    </location>
</feature>
<dbReference type="InterPro" id="IPR035976">
    <property type="entry name" value="Sushi/SCR/CCP_sf"/>
</dbReference>
<dbReference type="EMBL" id="VYZH01003460">
    <property type="protein sequence ID" value="NWS47010.1"/>
    <property type="molecule type" value="Genomic_DNA"/>
</dbReference>
<feature type="domain" description="Sushi" evidence="7">
    <location>
        <begin position="391"/>
        <end position="455"/>
    </location>
</feature>
<evidence type="ECO:0000256" key="6">
    <source>
        <dbReference type="SAM" id="SignalP"/>
    </source>
</evidence>
<dbReference type="Gene3D" id="2.10.70.10">
    <property type="entry name" value="Complement Module, domain 1"/>
    <property type="match status" value="7"/>
</dbReference>
<dbReference type="InterPro" id="IPR051277">
    <property type="entry name" value="SEZ6_CSMD_C4BPB_Regulators"/>
</dbReference>
<dbReference type="FunFam" id="2.10.70.10:FF:000014">
    <property type="entry name" value="Membrane cofactor protein"/>
    <property type="match status" value="2"/>
</dbReference>
<feature type="domain" description="Sushi" evidence="7">
    <location>
        <begin position="204"/>
        <end position="263"/>
    </location>
</feature>
<feature type="domain" description="Sushi" evidence="7">
    <location>
        <begin position="17"/>
        <end position="79"/>
    </location>
</feature>
<keyword evidence="3" id="KW-0677">Repeat</keyword>
<dbReference type="InterPro" id="IPR000436">
    <property type="entry name" value="Sushi_SCR_CCP_dom"/>
</dbReference>
<organism evidence="8 9">
    <name type="scientific">Probosciger aterrimus</name>
    <name type="common">Palm cockatoo</name>
    <dbReference type="NCBI Taxonomy" id="141839"/>
    <lineage>
        <taxon>Eukaryota</taxon>
        <taxon>Metazoa</taxon>
        <taxon>Chordata</taxon>
        <taxon>Craniata</taxon>
        <taxon>Vertebrata</taxon>
        <taxon>Euteleostomi</taxon>
        <taxon>Archelosauria</taxon>
        <taxon>Archosauria</taxon>
        <taxon>Dinosauria</taxon>
        <taxon>Saurischia</taxon>
        <taxon>Theropoda</taxon>
        <taxon>Coelurosauria</taxon>
        <taxon>Aves</taxon>
        <taxon>Neognathae</taxon>
        <taxon>Neoaves</taxon>
        <taxon>Telluraves</taxon>
        <taxon>Australaves</taxon>
        <taxon>Psittaciformes</taxon>
        <taxon>Cacatuidae</taxon>
        <taxon>Probosciger</taxon>
    </lineage>
</organism>
<sequence length="476" mass="51214">ALRCLCAVLLVLPGACGNCPQPPRFVFAEPPAPPQEPYTVGTALRYRCRPGYTMAGGKSPVVTCVSNSSWLADPDFCIGKSCGPPDIMNGNFEYTTNLLFGATITFTCNTGYRLVGAPSAQCILKGNEVTWYKIPYCAIIPCLPPPPIKNGQLSDGNRDFTFGTAVTYSCSEGFALIGDATIHCTADENLEGQWSGPAPECRMVRCENPEVKNGRRLSGFGTRHVYKDTVTFECNPGHFLNGSSVVTCEADSTWKPPLPTCDPFHCGPAPRFPFAELTSAAAEGFVAGTELKYQCKPGYTAASGKSSVVTCLHDGTWSADVDFCIRQQCAPPMIENGNVTADNFLFETVVTFTCHPGYKLMKSPYAKCVVSGKGVDWDTPPPYCERLLPNALCEEPPRIENGMHNGTKGTDFSHGTVVAYKCKEGFTLAGAAFLQCIAGDKSWGDWNKPAPECRGGASMIIAGIFPLLLAMLIMDI</sequence>
<feature type="non-terminal residue" evidence="8">
    <location>
        <position position="1"/>
    </location>
</feature>
<proteinExistence type="predicted"/>
<reference evidence="8 9" key="1">
    <citation type="submission" date="2019-09" db="EMBL/GenBank/DDBJ databases">
        <title>Bird 10,000 Genomes (B10K) Project - Family phase.</title>
        <authorList>
            <person name="Zhang G."/>
        </authorList>
    </citation>
    <scope>NUCLEOTIDE SEQUENCE [LARGE SCALE GENOMIC DNA]</scope>
    <source>
        <strain evidence="8">B10K-DU-017-47</strain>
    </source>
</reference>
<feature type="domain" description="Sushi" evidence="7">
    <location>
        <begin position="80"/>
        <end position="139"/>
    </location>
</feature>
<comment type="caution">
    <text evidence="5">Lacks conserved residue(s) required for the propagation of feature annotation.</text>
</comment>
<dbReference type="OrthoDB" id="6127264at2759"/>
<evidence type="ECO:0000259" key="7">
    <source>
        <dbReference type="PROSITE" id="PS50923"/>
    </source>
</evidence>
<feature type="domain" description="Sushi" evidence="7">
    <location>
        <begin position="264"/>
        <end position="326"/>
    </location>
</feature>
<dbReference type="FunFam" id="2.10.70.10:FF:000038">
    <property type="entry name" value="Complement component receptor type 1"/>
    <property type="match status" value="1"/>
</dbReference>
<feature type="disulfide bond" evidence="5">
    <location>
        <begin position="393"/>
        <end position="436"/>
    </location>
</feature>
<evidence type="ECO:0000256" key="5">
    <source>
        <dbReference type="PROSITE-ProRule" id="PRU00302"/>
    </source>
</evidence>
<feature type="signal peptide" evidence="6">
    <location>
        <begin position="1"/>
        <end position="17"/>
    </location>
</feature>
<dbReference type="PANTHER" id="PTHR45656:SF4">
    <property type="entry name" value="PROTEIN CBR-CLEC-78"/>
    <property type="match status" value="1"/>
</dbReference>
<gene>
    <name evidence="8" type="primary">C4bpa_0</name>
    <name evidence="8" type="ORF">PROATE_R08990</name>
</gene>
<dbReference type="PANTHER" id="PTHR45656">
    <property type="entry name" value="PROTEIN CBR-CLEC-78"/>
    <property type="match status" value="1"/>
</dbReference>
<evidence type="ECO:0000256" key="3">
    <source>
        <dbReference type="ARBA" id="ARBA00022737"/>
    </source>
</evidence>
<dbReference type="SUPFAM" id="SSF57535">
    <property type="entry name" value="Complement control module/SCR domain"/>
    <property type="match status" value="7"/>
</dbReference>
<evidence type="ECO:0000313" key="8">
    <source>
        <dbReference type="EMBL" id="NWS47010.1"/>
    </source>
</evidence>